<protein>
    <submittedName>
        <fullName evidence="2">Polyprotein</fullName>
    </submittedName>
</protein>
<feature type="domain" description="Reverse transcriptase Ty1/copia-type" evidence="1">
    <location>
        <begin position="22"/>
        <end position="107"/>
    </location>
</feature>
<dbReference type="PANTHER" id="PTHR11439:SF467">
    <property type="entry name" value="INTEGRASE CATALYTIC DOMAIN-CONTAINING PROTEIN"/>
    <property type="match status" value="1"/>
</dbReference>
<evidence type="ECO:0000259" key="1">
    <source>
        <dbReference type="Pfam" id="PF07727"/>
    </source>
</evidence>
<dbReference type="STRING" id="4795.A0A225VZT3"/>
<dbReference type="EMBL" id="NBNE01002447">
    <property type="protein sequence ID" value="OWZ10428.1"/>
    <property type="molecule type" value="Genomic_DNA"/>
</dbReference>
<keyword evidence="3" id="KW-1185">Reference proteome</keyword>
<dbReference type="OrthoDB" id="1426677at2759"/>
<proteinExistence type="predicted"/>
<evidence type="ECO:0000313" key="2">
    <source>
        <dbReference type="EMBL" id="OWZ10428.1"/>
    </source>
</evidence>
<organism evidence="2 3">
    <name type="scientific">Phytophthora megakarya</name>
    <dbReference type="NCBI Taxonomy" id="4795"/>
    <lineage>
        <taxon>Eukaryota</taxon>
        <taxon>Sar</taxon>
        <taxon>Stramenopiles</taxon>
        <taxon>Oomycota</taxon>
        <taxon>Peronosporomycetes</taxon>
        <taxon>Peronosporales</taxon>
        <taxon>Peronosporaceae</taxon>
        <taxon>Phytophthora</taxon>
    </lineage>
</organism>
<evidence type="ECO:0000313" key="3">
    <source>
        <dbReference type="Proteomes" id="UP000198211"/>
    </source>
</evidence>
<dbReference type="Proteomes" id="UP000198211">
    <property type="component" value="Unassembled WGS sequence"/>
</dbReference>
<sequence length="264" mass="30329">MEFVSSWNSQISFKMEPIVSVSYSKTLHDHLEEIGFEQCDFDVGLYKRWKDGKVVYITVYVDDLLIAGKMNDIESVIEELSQKFPFKNLGRVKHILSMEVHIIPGEVLCISLMLERFGLNVAHAVGSPLMQNENLPAIEIDEEKINDLDIPFRELIGALQYLVSCTRSDLANAVRSVARYSSAYAKENYDCTKRILRYLTGSRTHGLVYRREGEVLQRSEERGVRYSSAYAKENYDCAKRILRYLTGSRTHGLVYRREGEVLPL</sequence>
<comment type="caution">
    <text evidence="2">The sequence shown here is derived from an EMBL/GenBank/DDBJ whole genome shotgun (WGS) entry which is preliminary data.</text>
</comment>
<dbReference type="AlphaFoldDB" id="A0A225VZT3"/>
<name>A0A225VZT3_9STRA</name>
<gene>
    <name evidence="2" type="ORF">PHMEG_00016725</name>
</gene>
<reference evidence="3" key="1">
    <citation type="submission" date="2017-03" db="EMBL/GenBank/DDBJ databases">
        <title>Phytopthora megakarya and P. palmivora, two closely related causual agents of cacao black pod achieved similar genome size and gene model numbers by different mechanisms.</title>
        <authorList>
            <person name="Ali S."/>
            <person name="Shao J."/>
            <person name="Larry D.J."/>
            <person name="Kronmiller B."/>
            <person name="Shen D."/>
            <person name="Strem M.D."/>
            <person name="Melnick R.L."/>
            <person name="Guiltinan M.J."/>
            <person name="Tyler B.M."/>
            <person name="Meinhardt L.W."/>
            <person name="Bailey B.A."/>
        </authorList>
    </citation>
    <scope>NUCLEOTIDE SEQUENCE [LARGE SCALE GENOMIC DNA]</scope>
    <source>
        <strain evidence="3">zdho120</strain>
    </source>
</reference>
<dbReference type="PANTHER" id="PTHR11439">
    <property type="entry name" value="GAG-POL-RELATED RETROTRANSPOSON"/>
    <property type="match status" value="1"/>
</dbReference>
<dbReference type="InterPro" id="IPR013103">
    <property type="entry name" value="RVT_2"/>
</dbReference>
<dbReference type="Pfam" id="PF07727">
    <property type="entry name" value="RVT_2"/>
    <property type="match status" value="1"/>
</dbReference>
<accession>A0A225VZT3</accession>